<proteinExistence type="inferred from homology"/>
<evidence type="ECO:0000313" key="16">
    <source>
        <dbReference type="Proteomes" id="UP001589776"/>
    </source>
</evidence>
<keyword evidence="10 14" id="KW-0407">Ion channel</keyword>
<sequence length="119" mass="12865">MMTLSKLLLVAAGGFVGATARYLLSTFVSTRFPTMLPYGTLTINAIGSFLIGIVAGHAAPESVRLIIAVGFMGAFTTFSTFNLESVRLARRKAWAHFAAYIALTYILGILFAFIGLYYV</sequence>
<dbReference type="NCBIfam" id="TIGR00494">
    <property type="entry name" value="crcB"/>
    <property type="match status" value="1"/>
</dbReference>
<accession>A0ABV6DKJ0</accession>
<evidence type="ECO:0000256" key="3">
    <source>
        <dbReference type="ARBA" id="ARBA00022475"/>
    </source>
</evidence>
<evidence type="ECO:0000256" key="6">
    <source>
        <dbReference type="ARBA" id="ARBA00022989"/>
    </source>
</evidence>
<evidence type="ECO:0000256" key="12">
    <source>
        <dbReference type="ARBA" id="ARBA00035585"/>
    </source>
</evidence>
<evidence type="ECO:0000256" key="4">
    <source>
        <dbReference type="ARBA" id="ARBA00022692"/>
    </source>
</evidence>
<comment type="subcellular location">
    <subcellularLocation>
        <location evidence="1 14">Cell membrane</location>
        <topology evidence="1 14">Multi-pass membrane protein</topology>
    </subcellularLocation>
</comment>
<evidence type="ECO:0000256" key="10">
    <source>
        <dbReference type="ARBA" id="ARBA00023303"/>
    </source>
</evidence>
<evidence type="ECO:0000256" key="9">
    <source>
        <dbReference type="ARBA" id="ARBA00023136"/>
    </source>
</evidence>
<dbReference type="PANTHER" id="PTHR28259:SF16">
    <property type="entry name" value="FLUORIDE-SPECIFIC ION CHANNEL FLUC 2"/>
    <property type="match status" value="1"/>
</dbReference>
<dbReference type="Proteomes" id="UP001589776">
    <property type="component" value="Unassembled WGS sequence"/>
</dbReference>
<dbReference type="InterPro" id="IPR003691">
    <property type="entry name" value="FluC"/>
</dbReference>
<feature type="binding site" evidence="14">
    <location>
        <position position="76"/>
    </location>
    <ligand>
        <name>Na(+)</name>
        <dbReference type="ChEBI" id="CHEBI:29101"/>
        <note>structural</note>
    </ligand>
</feature>
<reference evidence="15 16" key="1">
    <citation type="submission" date="2024-09" db="EMBL/GenBank/DDBJ databases">
        <authorList>
            <person name="Sun Q."/>
            <person name="Mori K."/>
        </authorList>
    </citation>
    <scope>NUCLEOTIDE SEQUENCE [LARGE SCALE GENOMIC DNA]</scope>
    <source>
        <strain evidence="15 16">CCM 7759</strain>
    </source>
</reference>
<evidence type="ECO:0000256" key="11">
    <source>
        <dbReference type="ARBA" id="ARBA00035120"/>
    </source>
</evidence>
<evidence type="ECO:0000256" key="5">
    <source>
        <dbReference type="ARBA" id="ARBA00022723"/>
    </source>
</evidence>
<keyword evidence="4 14" id="KW-0812">Transmembrane</keyword>
<dbReference type="EMBL" id="JBHLWN010000046">
    <property type="protein sequence ID" value="MFC0213173.1"/>
    <property type="molecule type" value="Genomic_DNA"/>
</dbReference>
<feature type="transmembrane region" description="Helical" evidence="14">
    <location>
        <begin position="63"/>
        <end position="81"/>
    </location>
</feature>
<keyword evidence="7 14" id="KW-0915">Sodium</keyword>
<keyword evidence="16" id="KW-1185">Reference proteome</keyword>
<dbReference type="HAMAP" id="MF_00454">
    <property type="entry name" value="FluC"/>
    <property type="match status" value="1"/>
</dbReference>
<evidence type="ECO:0000256" key="7">
    <source>
        <dbReference type="ARBA" id="ARBA00023053"/>
    </source>
</evidence>
<feature type="binding site" evidence="14">
    <location>
        <position position="73"/>
    </location>
    <ligand>
        <name>Na(+)</name>
        <dbReference type="ChEBI" id="CHEBI:29101"/>
        <note>structural</note>
    </ligand>
</feature>
<evidence type="ECO:0000256" key="1">
    <source>
        <dbReference type="ARBA" id="ARBA00004651"/>
    </source>
</evidence>
<comment type="function">
    <text evidence="13 14">Fluoride-specific ion channel. Important for reducing fluoride concentration in the cell, thus reducing its toxicity.</text>
</comment>
<evidence type="ECO:0000313" key="15">
    <source>
        <dbReference type="EMBL" id="MFC0213173.1"/>
    </source>
</evidence>
<dbReference type="Pfam" id="PF02537">
    <property type="entry name" value="CRCB"/>
    <property type="match status" value="1"/>
</dbReference>
<comment type="activity regulation">
    <text evidence="14">Na(+) is not transported, but it plays an essential structural role and its presence is essential for fluoride channel function.</text>
</comment>
<gene>
    <name evidence="14 15" type="primary">crcB</name>
    <name evidence="14" type="synonym">fluC</name>
    <name evidence="15" type="ORF">ACFFK0_12025</name>
</gene>
<name>A0ABV6DKJ0_9BACL</name>
<comment type="similarity">
    <text evidence="11 14">Belongs to the fluoride channel Fluc/FEX (TC 1.A.43) family.</text>
</comment>
<protein>
    <recommendedName>
        <fullName evidence="14">Fluoride-specific ion channel FluC</fullName>
    </recommendedName>
</protein>
<keyword evidence="3 14" id="KW-1003">Cell membrane</keyword>
<comment type="catalytic activity">
    <reaction evidence="12">
        <text>fluoride(in) = fluoride(out)</text>
        <dbReference type="Rhea" id="RHEA:76159"/>
        <dbReference type="ChEBI" id="CHEBI:17051"/>
    </reaction>
    <physiologicalReaction direction="left-to-right" evidence="12">
        <dbReference type="Rhea" id="RHEA:76160"/>
    </physiologicalReaction>
</comment>
<keyword evidence="5 14" id="KW-0479">Metal-binding</keyword>
<keyword evidence="2 14" id="KW-0813">Transport</keyword>
<feature type="transmembrane region" description="Helical" evidence="14">
    <location>
        <begin position="93"/>
        <end position="118"/>
    </location>
</feature>
<organism evidence="15 16">
    <name type="scientific">Paenibacillus chartarius</name>
    <dbReference type="NCBI Taxonomy" id="747481"/>
    <lineage>
        <taxon>Bacteria</taxon>
        <taxon>Bacillati</taxon>
        <taxon>Bacillota</taxon>
        <taxon>Bacilli</taxon>
        <taxon>Bacillales</taxon>
        <taxon>Paenibacillaceae</taxon>
        <taxon>Paenibacillus</taxon>
    </lineage>
</organism>
<dbReference type="PANTHER" id="PTHR28259">
    <property type="entry name" value="FLUORIDE EXPORT PROTEIN 1-RELATED"/>
    <property type="match status" value="1"/>
</dbReference>
<comment type="caution">
    <text evidence="15">The sequence shown here is derived from an EMBL/GenBank/DDBJ whole genome shotgun (WGS) entry which is preliminary data.</text>
</comment>
<feature type="transmembrane region" description="Helical" evidence="14">
    <location>
        <begin position="36"/>
        <end position="56"/>
    </location>
</feature>
<keyword evidence="9 14" id="KW-0472">Membrane</keyword>
<evidence type="ECO:0000256" key="14">
    <source>
        <dbReference type="HAMAP-Rule" id="MF_00454"/>
    </source>
</evidence>
<evidence type="ECO:0000256" key="13">
    <source>
        <dbReference type="ARBA" id="ARBA00049940"/>
    </source>
</evidence>
<keyword evidence="6 14" id="KW-1133">Transmembrane helix</keyword>
<keyword evidence="8 14" id="KW-0406">Ion transport</keyword>
<evidence type="ECO:0000256" key="8">
    <source>
        <dbReference type="ARBA" id="ARBA00023065"/>
    </source>
</evidence>
<dbReference type="RefSeq" id="WP_377470436.1">
    <property type="nucleotide sequence ID" value="NZ_JBHLWN010000046.1"/>
</dbReference>
<evidence type="ECO:0000256" key="2">
    <source>
        <dbReference type="ARBA" id="ARBA00022448"/>
    </source>
</evidence>